<keyword evidence="3" id="KW-1185">Reference proteome</keyword>
<dbReference type="SUPFAM" id="SSF46458">
    <property type="entry name" value="Globin-like"/>
    <property type="match status" value="1"/>
</dbReference>
<dbReference type="RefSeq" id="WP_405277176.1">
    <property type="nucleotide sequence ID" value="NZ_JBBHLI010000004.1"/>
</dbReference>
<comment type="caution">
    <text evidence="2">The sequence shown here is derived from an EMBL/GenBank/DDBJ whole genome shotgun (WGS) entry which is preliminary data.</text>
</comment>
<dbReference type="Proteomes" id="UP001484239">
    <property type="component" value="Unassembled WGS sequence"/>
</dbReference>
<gene>
    <name evidence="2" type="ORF">WI372_09020</name>
</gene>
<evidence type="ECO:0000256" key="1">
    <source>
        <dbReference type="SAM" id="MobiDB-lite"/>
    </source>
</evidence>
<organism evidence="2 3">
    <name type="scientific">Gaopeijia maritima</name>
    <dbReference type="NCBI Taxonomy" id="3119007"/>
    <lineage>
        <taxon>Bacteria</taxon>
        <taxon>Pseudomonadati</taxon>
        <taxon>Gemmatimonadota</taxon>
        <taxon>Longimicrobiia</taxon>
        <taxon>Gaopeijiales</taxon>
        <taxon>Gaopeijiaceae</taxon>
        <taxon>Gaopeijia</taxon>
    </lineage>
</organism>
<evidence type="ECO:0000313" key="2">
    <source>
        <dbReference type="EMBL" id="MEK9501117.1"/>
    </source>
</evidence>
<reference evidence="2 3" key="1">
    <citation type="submission" date="2024-02" db="EMBL/GenBank/DDBJ databases">
        <title>A novel Gemmatimonadota bacterium.</title>
        <authorList>
            <person name="Du Z.-J."/>
            <person name="Ye Y.-Q."/>
        </authorList>
    </citation>
    <scope>NUCLEOTIDE SEQUENCE [LARGE SCALE GENOMIC DNA]</scope>
    <source>
        <strain evidence="2 3">DH-20</strain>
    </source>
</reference>
<proteinExistence type="predicted"/>
<dbReference type="Gene3D" id="1.10.490.10">
    <property type="entry name" value="Globins"/>
    <property type="match status" value="1"/>
</dbReference>
<accession>A0ABU9E8Q0</accession>
<feature type="region of interest" description="Disordered" evidence="1">
    <location>
        <begin position="119"/>
        <end position="142"/>
    </location>
</feature>
<name>A0ABU9E8Q0_9BACT</name>
<sequence length="142" mass="16248">MPTADSRITEEQIHTLVHGFYGRIRTDGELGPIFEKRFAGRWDAHLSRMCDFWSTVMLASGRYRGNPLESHRRIPELRSVHFDRWLALFGEVAHELLPLHIARDVEGRAQRMRAVLERHLPTTPSPASTDPDETAAPPRSRG</sequence>
<dbReference type="InterPro" id="IPR012292">
    <property type="entry name" value="Globin/Proto"/>
</dbReference>
<protein>
    <submittedName>
        <fullName evidence="2">Group III truncated hemoglobin</fullName>
    </submittedName>
</protein>
<dbReference type="InterPro" id="IPR009050">
    <property type="entry name" value="Globin-like_sf"/>
</dbReference>
<evidence type="ECO:0000313" key="3">
    <source>
        <dbReference type="Proteomes" id="UP001484239"/>
    </source>
</evidence>
<dbReference type="CDD" id="cd08916">
    <property type="entry name" value="TrHb3_P"/>
    <property type="match status" value="1"/>
</dbReference>
<dbReference type="EMBL" id="JBBHLI010000004">
    <property type="protein sequence ID" value="MEK9501117.1"/>
    <property type="molecule type" value="Genomic_DNA"/>
</dbReference>